<evidence type="ECO:0000313" key="3">
    <source>
        <dbReference type="EMBL" id="RED42916.1"/>
    </source>
</evidence>
<proteinExistence type="predicted"/>
<name>A0A3D9H213_9FLAO</name>
<gene>
    <name evidence="3" type="ORF">DFQ10_107101</name>
</gene>
<organism evidence="3 4">
    <name type="scientific">Winogradskyella eximia</name>
    <dbReference type="NCBI Taxonomy" id="262006"/>
    <lineage>
        <taxon>Bacteria</taxon>
        <taxon>Pseudomonadati</taxon>
        <taxon>Bacteroidota</taxon>
        <taxon>Flavobacteriia</taxon>
        <taxon>Flavobacteriales</taxon>
        <taxon>Flavobacteriaceae</taxon>
        <taxon>Winogradskyella</taxon>
    </lineage>
</organism>
<feature type="domain" description="GmrSD restriction endonucleases C-terminal" evidence="2">
    <location>
        <begin position="557"/>
        <end position="705"/>
    </location>
</feature>
<protein>
    <submittedName>
        <fullName evidence="3">Uncharacterized protein with ParB-like and HNH nuclease domain</fullName>
    </submittedName>
</protein>
<evidence type="ECO:0000259" key="2">
    <source>
        <dbReference type="Pfam" id="PF07510"/>
    </source>
</evidence>
<sequence>MGVLLNKDINFKVLATNENQSIAASLLNLEKVVEEGIHFNIPIYQRLYVWKIDQIKTLLEDLKTAFYNNKEASYFLGGIMLSSSANGKIDLVDGQQRFTSLWLICDALSKSNPSLKSFTYLKEEPRIHFSIRDKAQAYLKDQSAFNEYLNDEGTVLSGLESEISEIIPLATGRKIIIDVLEEFKKDKDFNSQLFGDYIFTKVQFSQTFIPIKSDMNRVFEAMNNRGKQLAHHELLKSKLLENISSEKRETYSLMWDSCSDMNSYIEKSLKDVAGLSWKDIFSNFKFLKDNDEFIIKENKYNLDALNIVELLKYKTGDNEKEKSLLSILKDHSNNDPNISKIEIKENDYFSKQIRSIISFPTFLLHTLRVYQANKQDIEFDSSDVNEKKLIANFMSDTTFSEEKNVTDFIKLLWRLRILFDRYVIKWVYNEENKEEYQSIENIQISKSEVTNKDGSKNETISIQRIENTDETLNDLVALQGMLYHSQEMITQYWLTPFLHFLSKQDINGNESALTKLEVLDNELFYSNNTDKLKDRTFRVIFKDKTQFLNNLKNTTNYLEAARGTDYPNYIFYKLEYILWKNRKKLCVKYPELDNNKWNDYRMTAKNSVEHIFPQNSKEENEHIEYLSSAKFEKLQGENIKPLDEFGNLVLISPGMNSEYSNKPYQEKKGKFHSKRDIDSLKSALIFKESQWDYDKSVSHRNEMVDLITEYIDLNKARL</sequence>
<evidence type="ECO:0000259" key="1">
    <source>
        <dbReference type="Pfam" id="PF03235"/>
    </source>
</evidence>
<comment type="caution">
    <text evidence="3">The sequence shown here is derived from an EMBL/GenBank/DDBJ whole genome shotgun (WGS) entry which is preliminary data.</text>
</comment>
<dbReference type="Pfam" id="PF07510">
    <property type="entry name" value="GmrSD_C"/>
    <property type="match status" value="1"/>
</dbReference>
<dbReference type="PANTHER" id="PTHR35149">
    <property type="entry name" value="SLL5132 PROTEIN"/>
    <property type="match status" value="1"/>
</dbReference>
<dbReference type="Proteomes" id="UP000256980">
    <property type="component" value="Unassembled WGS sequence"/>
</dbReference>
<dbReference type="InterPro" id="IPR011089">
    <property type="entry name" value="GmrSD_C"/>
</dbReference>
<accession>A0A3D9H213</accession>
<evidence type="ECO:0000313" key="4">
    <source>
        <dbReference type="Proteomes" id="UP000256980"/>
    </source>
</evidence>
<dbReference type="AlphaFoldDB" id="A0A3D9H213"/>
<dbReference type="OrthoDB" id="9798761at2"/>
<dbReference type="PANTHER" id="PTHR35149:SF2">
    <property type="entry name" value="DUF262 DOMAIN-CONTAINING PROTEIN"/>
    <property type="match status" value="1"/>
</dbReference>
<dbReference type="Pfam" id="PF03235">
    <property type="entry name" value="GmrSD_N"/>
    <property type="match status" value="1"/>
</dbReference>
<dbReference type="InterPro" id="IPR004919">
    <property type="entry name" value="GmrSD_N"/>
</dbReference>
<feature type="domain" description="GmrSD restriction endonucleases N-terminal" evidence="1">
    <location>
        <begin position="30"/>
        <end position="240"/>
    </location>
</feature>
<reference evidence="3 4" key="1">
    <citation type="submission" date="2018-07" db="EMBL/GenBank/DDBJ databases">
        <title>Genomic Encyclopedia of Type Strains, Phase III (KMG-III): the genomes of soil and plant-associated and newly described type strains.</title>
        <authorList>
            <person name="Whitman W."/>
        </authorList>
    </citation>
    <scope>NUCLEOTIDE SEQUENCE [LARGE SCALE GENOMIC DNA]</scope>
    <source>
        <strain evidence="3 4">CECT 7946</strain>
    </source>
</reference>
<dbReference type="EMBL" id="QRDV01000007">
    <property type="protein sequence ID" value="RED42916.1"/>
    <property type="molecule type" value="Genomic_DNA"/>
</dbReference>
<dbReference type="RefSeq" id="WP_115818107.1">
    <property type="nucleotide sequence ID" value="NZ_QRDV01000007.1"/>
</dbReference>
<keyword evidence="4" id="KW-1185">Reference proteome</keyword>